<proteinExistence type="predicted"/>
<evidence type="ECO:0000313" key="2">
    <source>
        <dbReference type="EMBL" id="OXM61369.1"/>
    </source>
</evidence>
<sequence length="226" mass="24054">MLAQLDMPDVAAVDARLNELLQPGGERVEPAAEYEARDASGTIRVVVDAHRKLVDVGIQPSWEARIPAAQLAGVLFQTYVTAIQRAMVVELANTRQPAVAHAAEGLPLLDESLPQEEWMAAVRARVDAVDALLADIHRLDASRTPPAGGEVGSPRGFFVLHLRGGSPAGLTGSVDVLPSAGADRLRPDVLEVFASAGLAAPAAPASRSTRRPPEDDEDVFEFRYDV</sequence>
<name>A0A229SS26_9PSEU</name>
<dbReference type="EMBL" id="NMUL01000047">
    <property type="protein sequence ID" value="OXM61369.1"/>
    <property type="molecule type" value="Genomic_DNA"/>
</dbReference>
<reference evidence="3" key="1">
    <citation type="submission" date="2017-07" db="EMBL/GenBank/DDBJ databases">
        <title>Comparative genome mining reveals phylogenetic distribution patterns of secondary metabolites in Amycolatopsis.</title>
        <authorList>
            <person name="Adamek M."/>
            <person name="Alanjary M."/>
            <person name="Sales-Ortells H."/>
            <person name="Goodfellow M."/>
            <person name="Bull A.T."/>
            <person name="Kalinowski J."/>
            <person name="Ziemert N."/>
        </authorList>
    </citation>
    <scope>NUCLEOTIDE SEQUENCE [LARGE SCALE GENOMIC DNA]</scope>
    <source>
        <strain evidence="3">H5</strain>
    </source>
</reference>
<keyword evidence="3" id="KW-1185">Reference proteome</keyword>
<protein>
    <submittedName>
        <fullName evidence="2">Uncharacterized protein</fullName>
    </submittedName>
</protein>
<comment type="caution">
    <text evidence="2">The sequence shown here is derived from an EMBL/GenBank/DDBJ whole genome shotgun (WGS) entry which is preliminary data.</text>
</comment>
<feature type="region of interest" description="Disordered" evidence="1">
    <location>
        <begin position="199"/>
        <end position="226"/>
    </location>
</feature>
<evidence type="ECO:0000313" key="3">
    <source>
        <dbReference type="Proteomes" id="UP000215199"/>
    </source>
</evidence>
<accession>A0A229SS26</accession>
<dbReference type="Proteomes" id="UP000215199">
    <property type="component" value="Unassembled WGS sequence"/>
</dbReference>
<dbReference type="AlphaFoldDB" id="A0A229SS26"/>
<organism evidence="2 3">
    <name type="scientific">Amycolatopsis vastitatis</name>
    <dbReference type="NCBI Taxonomy" id="1905142"/>
    <lineage>
        <taxon>Bacteria</taxon>
        <taxon>Bacillati</taxon>
        <taxon>Actinomycetota</taxon>
        <taxon>Actinomycetes</taxon>
        <taxon>Pseudonocardiales</taxon>
        <taxon>Pseudonocardiaceae</taxon>
        <taxon>Amycolatopsis</taxon>
    </lineage>
</organism>
<gene>
    <name evidence="2" type="ORF">CF165_38490</name>
</gene>
<evidence type="ECO:0000256" key="1">
    <source>
        <dbReference type="SAM" id="MobiDB-lite"/>
    </source>
</evidence>